<sequence length="133" mass="15075">QFVPELTTLTPSDVATRLAVTIAEKNCHHDVIISIVKTQSQSSVWFASFVGTYFKYESGDYLFPNAHSNEEVDAPIRRQFPGAIQTCLQAGNRPRWTIWHIFIRKTGWLFGAWGCPSDIDFSKASRHKSLQMA</sequence>
<accession>A0A0H5RFR1</accession>
<name>A0A0H5RFR1_9EUKA</name>
<dbReference type="EMBL" id="HACM01012124">
    <property type="protein sequence ID" value="CRZ12566.1"/>
    <property type="molecule type" value="Transcribed_RNA"/>
</dbReference>
<reference evidence="1" key="1">
    <citation type="submission" date="2015-04" db="EMBL/GenBank/DDBJ databases">
        <title>The genome sequence of the plant pathogenic Rhizarian Plasmodiophora brassicae reveals insights in its biotrophic life cycle and the origin of chitin synthesis.</title>
        <authorList>
            <person name="Schwelm A."/>
            <person name="Fogelqvist J."/>
            <person name="Knaust A."/>
            <person name="Julke S."/>
            <person name="Lilja T."/>
            <person name="Dhandapani V."/>
            <person name="Bonilla-Rosso G."/>
            <person name="Karlsson M."/>
            <person name="Shevchenko A."/>
            <person name="Choi S.R."/>
            <person name="Kim H.G."/>
            <person name="Park J.Y."/>
            <person name="Lim Y.P."/>
            <person name="Ludwig-Muller J."/>
            <person name="Dixelius C."/>
        </authorList>
    </citation>
    <scope>NUCLEOTIDE SEQUENCE</scope>
    <source>
        <tissue evidence="1">Potato root galls</tissue>
    </source>
</reference>
<organism evidence="1">
    <name type="scientific">Spongospora subterranea</name>
    <dbReference type="NCBI Taxonomy" id="70186"/>
    <lineage>
        <taxon>Eukaryota</taxon>
        <taxon>Sar</taxon>
        <taxon>Rhizaria</taxon>
        <taxon>Endomyxa</taxon>
        <taxon>Phytomyxea</taxon>
        <taxon>Plasmodiophorida</taxon>
        <taxon>Plasmodiophoridae</taxon>
        <taxon>Spongospora</taxon>
    </lineage>
</organism>
<protein>
    <submittedName>
        <fullName evidence="1">Uncharacterized protein</fullName>
    </submittedName>
</protein>
<evidence type="ECO:0000313" key="1">
    <source>
        <dbReference type="EMBL" id="CRZ12566.1"/>
    </source>
</evidence>
<feature type="non-terminal residue" evidence="1">
    <location>
        <position position="1"/>
    </location>
</feature>
<dbReference type="AlphaFoldDB" id="A0A0H5RFR1"/>
<proteinExistence type="predicted"/>